<keyword evidence="5" id="KW-1185">Reference proteome</keyword>
<dbReference type="PROSITE" id="PS51263">
    <property type="entry name" value="ADF_H"/>
    <property type="match status" value="1"/>
</dbReference>
<dbReference type="GO" id="GO:0030042">
    <property type="term" value="P:actin filament depolymerization"/>
    <property type="evidence" value="ECO:0007669"/>
    <property type="project" value="InterPro"/>
</dbReference>
<evidence type="ECO:0000313" key="5">
    <source>
        <dbReference type="Proteomes" id="UP000735302"/>
    </source>
</evidence>
<evidence type="ECO:0000313" key="4">
    <source>
        <dbReference type="EMBL" id="GFN99538.1"/>
    </source>
</evidence>
<feature type="domain" description="ADF-H" evidence="3">
    <location>
        <begin position="4"/>
        <end position="143"/>
    </location>
</feature>
<dbReference type="Proteomes" id="UP000735302">
    <property type="component" value="Unassembled WGS sequence"/>
</dbReference>
<dbReference type="InterPro" id="IPR002108">
    <property type="entry name" value="ADF-H"/>
</dbReference>
<keyword evidence="2" id="KW-0009">Actin-binding</keyword>
<dbReference type="AlphaFoldDB" id="A0AAV3ZW62"/>
<dbReference type="GO" id="GO:0015629">
    <property type="term" value="C:actin cytoskeleton"/>
    <property type="evidence" value="ECO:0007669"/>
    <property type="project" value="InterPro"/>
</dbReference>
<evidence type="ECO:0000256" key="2">
    <source>
        <dbReference type="ARBA" id="ARBA00023203"/>
    </source>
</evidence>
<dbReference type="Gene3D" id="3.40.20.10">
    <property type="entry name" value="Severin"/>
    <property type="match status" value="1"/>
</dbReference>
<dbReference type="SMART" id="SM00102">
    <property type="entry name" value="ADF"/>
    <property type="match status" value="1"/>
</dbReference>
<dbReference type="Pfam" id="PF00241">
    <property type="entry name" value="Cofilin_ADF"/>
    <property type="match status" value="1"/>
</dbReference>
<protein>
    <submittedName>
        <fullName evidence="4">Actin depolymerizing factor</fullName>
    </submittedName>
</protein>
<dbReference type="InterPro" id="IPR029006">
    <property type="entry name" value="ADF-H/Gelsolin-like_dom_sf"/>
</dbReference>
<proteinExistence type="inferred from homology"/>
<evidence type="ECO:0000259" key="3">
    <source>
        <dbReference type="PROSITE" id="PS51263"/>
    </source>
</evidence>
<sequence>MASGVKVDDEVKIVFGQISITKSNSEKLKFAVFKFSDDVKKIVIDRKGKIGDENWPYQDLVSSLPPNDVRYVAYEFDFKQKDGSKGSKLVLASWCPETSPIKKKMLCASSFNHLKTALGSQITYLEGDCLSEIDSQAVLDKLGGLASMNE</sequence>
<comment type="similarity">
    <text evidence="1">Belongs to the actin-binding proteins ADF family.</text>
</comment>
<gene>
    <name evidence="4" type="ORF">PoB_002604400</name>
</gene>
<dbReference type="CDD" id="cd11286">
    <property type="entry name" value="ADF_cofilin_like"/>
    <property type="match status" value="1"/>
</dbReference>
<comment type="caution">
    <text evidence="4">The sequence shown here is derived from an EMBL/GenBank/DDBJ whole genome shotgun (WGS) entry which is preliminary data.</text>
</comment>
<accession>A0AAV3ZW62</accession>
<reference evidence="4 5" key="1">
    <citation type="journal article" date="2021" name="Elife">
        <title>Chloroplast acquisition without the gene transfer in kleptoplastic sea slugs, Plakobranchus ocellatus.</title>
        <authorList>
            <person name="Maeda T."/>
            <person name="Takahashi S."/>
            <person name="Yoshida T."/>
            <person name="Shimamura S."/>
            <person name="Takaki Y."/>
            <person name="Nagai Y."/>
            <person name="Toyoda A."/>
            <person name="Suzuki Y."/>
            <person name="Arimoto A."/>
            <person name="Ishii H."/>
            <person name="Satoh N."/>
            <person name="Nishiyama T."/>
            <person name="Hasebe M."/>
            <person name="Maruyama T."/>
            <person name="Minagawa J."/>
            <person name="Obokata J."/>
            <person name="Shigenobu S."/>
        </authorList>
    </citation>
    <scope>NUCLEOTIDE SEQUENCE [LARGE SCALE GENOMIC DNA]</scope>
</reference>
<dbReference type="PANTHER" id="PTHR11913">
    <property type="entry name" value="COFILIN-RELATED"/>
    <property type="match status" value="1"/>
</dbReference>
<evidence type="ECO:0000256" key="1">
    <source>
        <dbReference type="ARBA" id="ARBA00006844"/>
    </source>
</evidence>
<dbReference type="EMBL" id="BLXT01003003">
    <property type="protein sequence ID" value="GFN99538.1"/>
    <property type="molecule type" value="Genomic_DNA"/>
</dbReference>
<dbReference type="GO" id="GO:0003779">
    <property type="term" value="F:actin binding"/>
    <property type="evidence" value="ECO:0007669"/>
    <property type="project" value="UniProtKB-KW"/>
</dbReference>
<dbReference type="SUPFAM" id="SSF55753">
    <property type="entry name" value="Actin depolymerizing proteins"/>
    <property type="match status" value="1"/>
</dbReference>
<name>A0AAV3ZW62_9GAST</name>
<organism evidence="4 5">
    <name type="scientific">Plakobranchus ocellatus</name>
    <dbReference type="NCBI Taxonomy" id="259542"/>
    <lineage>
        <taxon>Eukaryota</taxon>
        <taxon>Metazoa</taxon>
        <taxon>Spiralia</taxon>
        <taxon>Lophotrochozoa</taxon>
        <taxon>Mollusca</taxon>
        <taxon>Gastropoda</taxon>
        <taxon>Heterobranchia</taxon>
        <taxon>Euthyneura</taxon>
        <taxon>Panpulmonata</taxon>
        <taxon>Sacoglossa</taxon>
        <taxon>Placobranchoidea</taxon>
        <taxon>Plakobranchidae</taxon>
        <taxon>Plakobranchus</taxon>
    </lineage>
</organism>
<dbReference type="InterPro" id="IPR017904">
    <property type="entry name" value="ADF/Cofilin"/>
</dbReference>